<proteinExistence type="predicted"/>
<accession>A0A0E9PL14</accession>
<reference evidence="1" key="1">
    <citation type="submission" date="2014-11" db="EMBL/GenBank/DDBJ databases">
        <authorList>
            <person name="Amaro Gonzalez C."/>
        </authorList>
    </citation>
    <scope>NUCLEOTIDE SEQUENCE</scope>
</reference>
<sequence length="32" mass="3753">MYTLIPAIFSFVEMHNCCSQVKYHVSEHAETH</sequence>
<organism evidence="1">
    <name type="scientific">Anguilla anguilla</name>
    <name type="common">European freshwater eel</name>
    <name type="synonym">Muraena anguilla</name>
    <dbReference type="NCBI Taxonomy" id="7936"/>
    <lineage>
        <taxon>Eukaryota</taxon>
        <taxon>Metazoa</taxon>
        <taxon>Chordata</taxon>
        <taxon>Craniata</taxon>
        <taxon>Vertebrata</taxon>
        <taxon>Euteleostomi</taxon>
        <taxon>Actinopterygii</taxon>
        <taxon>Neopterygii</taxon>
        <taxon>Teleostei</taxon>
        <taxon>Anguilliformes</taxon>
        <taxon>Anguillidae</taxon>
        <taxon>Anguilla</taxon>
    </lineage>
</organism>
<evidence type="ECO:0000313" key="1">
    <source>
        <dbReference type="EMBL" id="JAH05306.1"/>
    </source>
</evidence>
<reference evidence="1" key="2">
    <citation type="journal article" date="2015" name="Fish Shellfish Immunol.">
        <title>Early steps in the European eel (Anguilla anguilla)-Vibrio vulnificus interaction in the gills: Role of the RtxA13 toxin.</title>
        <authorList>
            <person name="Callol A."/>
            <person name="Pajuelo D."/>
            <person name="Ebbesson L."/>
            <person name="Teles M."/>
            <person name="MacKenzie S."/>
            <person name="Amaro C."/>
        </authorList>
    </citation>
    <scope>NUCLEOTIDE SEQUENCE</scope>
</reference>
<dbReference type="AlphaFoldDB" id="A0A0E9PL14"/>
<dbReference type="EMBL" id="GBXM01103271">
    <property type="protein sequence ID" value="JAH05306.1"/>
    <property type="molecule type" value="Transcribed_RNA"/>
</dbReference>
<name>A0A0E9PL14_ANGAN</name>
<protein>
    <submittedName>
        <fullName evidence="1">Uncharacterized protein</fullName>
    </submittedName>
</protein>